<sequence>GIGYHMRTHMGKALKARSQAIRTALDKYNAAATKLVPPERTLNWDEVVQYAFLAEFDLLRDARQDIRDKPWSKPAARLLLDQYFKLERAREEIKRLNIEVRRLLTYMQDEENFLDVSIVVLKQTDLALANEVFIYQQERARANNNHRKRFERLAKLKGFTGNMEPGRS</sequence>
<accession>A0ACD2ZYJ7</accession>
<organism evidence="1 2">
    <name type="scientific">Pluteus cervinus</name>
    <dbReference type="NCBI Taxonomy" id="181527"/>
    <lineage>
        <taxon>Eukaryota</taxon>
        <taxon>Fungi</taxon>
        <taxon>Dikarya</taxon>
        <taxon>Basidiomycota</taxon>
        <taxon>Agaricomycotina</taxon>
        <taxon>Agaricomycetes</taxon>
        <taxon>Agaricomycetidae</taxon>
        <taxon>Agaricales</taxon>
        <taxon>Pluteineae</taxon>
        <taxon>Pluteaceae</taxon>
        <taxon>Pluteus</taxon>
    </lineage>
</organism>
<evidence type="ECO:0000313" key="1">
    <source>
        <dbReference type="EMBL" id="TFK57757.1"/>
    </source>
</evidence>
<name>A0ACD2ZYJ7_9AGAR</name>
<dbReference type="EMBL" id="ML210110">
    <property type="protein sequence ID" value="TFK57757.1"/>
    <property type="molecule type" value="Genomic_DNA"/>
</dbReference>
<protein>
    <submittedName>
        <fullName evidence="1">Uncharacterized protein</fullName>
    </submittedName>
</protein>
<evidence type="ECO:0000313" key="2">
    <source>
        <dbReference type="Proteomes" id="UP000308600"/>
    </source>
</evidence>
<gene>
    <name evidence="1" type="ORF">BDN72DRAFT_730691</name>
</gene>
<keyword evidence="2" id="KW-1185">Reference proteome</keyword>
<dbReference type="Proteomes" id="UP000308600">
    <property type="component" value="Unassembled WGS sequence"/>
</dbReference>
<feature type="non-terminal residue" evidence="1">
    <location>
        <position position="168"/>
    </location>
</feature>
<proteinExistence type="predicted"/>
<feature type="non-terminal residue" evidence="1">
    <location>
        <position position="1"/>
    </location>
</feature>
<reference evidence="1 2" key="1">
    <citation type="journal article" date="2019" name="Nat. Ecol. Evol.">
        <title>Megaphylogeny resolves global patterns of mushroom evolution.</title>
        <authorList>
            <person name="Varga T."/>
            <person name="Krizsan K."/>
            <person name="Foldi C."/>
            <person name="Dima B."/>
            <person name="Sanchez-Garcia M."/>
            <person name="Sanchez-Ramirez S."/>
            <person name="Szollosi G.J."/>
            <person name="Szarkandi J.G."/>
            <person name="Papp V."/>
            <person name="Albert L."/>
            <person name="Andreopoulos W."/>
            <person name="Angelini C."/>
            <person name="Antonin V."/>
            <person name="Barry K.W."/>
            <person name="Bougher N.L."/>
            <person name="Buchanan P."/>
            <person name="Buyck B."/>
            <person name="Bense V."/>
            <person name="Catcheside P."/>
            <person name="Chovatia M."/>
            <person name="Cooper J."/>
            <person name="Damon W."/>
            <person name="Desjardin D."/>
            <person name="Finy P."/>
            <person name="Geml J."/>
            <person name="Haridas S."/>
            <person name="Hughes K."/>
            <person name="Justo A."/>
            <person name="Karasinski D."/>
            <person name="Kautmanova I."/>
            <person name="Kiss B."/>
            <person name="Kocsube S."/>
            <person name="Kotiranta H."/>
            <person name="LaButti K.M."/>
            <person name="Lechner B.E."/>
            <person name="Liimatainen K."/>
            <person name="Lipzen A."/>
            <person name="Lukacs Z."/>
            <person name="Mihaltcheva S."/>
            <person name="Morgado L.N."/>
            <person name="Niskanen T."/>
            <person name="Noordeloos M.E."/>
            <person name="Ohm R.A."/>
            <person name="Ortiz-Santana B."/>
            <person name="Ovrebo C."/>
            <person name="Racz N."/>
            <person name="Riley R."/>
            <person name="Savchenko A."/>
            <person name="Shiryaev A."/>
            <person name="Soop K."/>
            <person name="Spirin V."/>
            <person name="Szebenyi C."/>
            <person name="Tomsovsky M."/>
            <person name="Tulloss R.E."/>
            <person name="Uehling J."/>
            <person name="Grigoriev I.V."/>
            <person name="Vagvolgyi C."/>
            <person name="Papp T."/>
            <person name="Martin F.M."/>
            <person name="Miettinen O."/>
            <person name="Hibbett D.S."/>
            <person name="Nagy L.G."/>
        </authorList>
    </citation>
    <scope>NUCLEOTIDE SEQUENCE [LARGE SCALE GENOMIC DNA]</scope>
    <source>
        <strain evidence="1 2">NL-1719</strain>
    </source>
</reference>